<proteinExistence type="predicted"/>
<reference evidence="1 2" key="1">
    <citation type="submission" date="2015-03" db="EMBL/GenBank/DDBJ databases">
        <title>Luteipulveratus halotolerans sp. nov., a novel actinobacterium (Dermacoccaceae) from Sarawak, Malaysia.</title>
        <authorList>
            <person name="Juboi H."/>
            <person name="Basik A."/>
            <person name="Shamsul S.S."/>
            <person name="Arnold P."/>
            <person name="Schmitt E.K."/>
            <person name="Sanglier J.-J."/>
            <person name="Yeo T."/>
        </authorList>
    </citation>
    <scope>NUCLEOTIDE SEQUENCE [LARGE SCALE GENOMIC DNA]</scope>
    <source>
        <strain evidence="1 2">MN07-A0370</strain>
    </source>
</reference>
<protein>
    <submittedName>
        <fullName evidence="1">Uncharacterized protein</fullName>
    </submittedName>
</protein>
<keyword evidence="2" id="KW-1185">Reference proteome</keyword>
<dbReference type="EMBL" id="CP011112">
    <property type="protein sequence ID" value="AKU18200.1"/>
    <property type="molecule type" value="Genomic_DNA"/>
</dbReference>
<dbReference type="KEGG" id="lmoi:VV02_24030"/>
<dbReference type="AlphaFoldDB" id="A0A0K1JNQ8"/>
<gene>
    <name evidence="1" type="ORF">VV02_24030</name>
</gene>
<evidence type="ECO:0000313" key="1">
    <source>
        <dbReference type="EMBL" id="AKU18200.1"/>
    </source>
</evidence>
<evidence type="ECO:0000313" key="2">
    <source>
        <dbReference type="Proteomes" id="UP000066480"/>
    </source>
</evidence>
<name>A0A0K1JNQ8_9MICO</name>
<sequence length="112" mass="12181">MQWQVRWYKPTTAPGKATLCIRSNKETSRRTAVYYWSIFDKQGAPDPGIHSANIAAPAGGGWRAQASPVLPANKAIRFSVRLVQANGAGSDTWICLMNFTSNSGPTRACPMP</sequence>
<accession>A0A0K1JNQ8</accession>
<organism evidence="1 2">
    <name type="scientific">Luteipulveratus mongoliensis</name>
    <dbReference type="NCBI Taxonomy" id="571913"/>
    <lineage>
        <taxon>Bacteria</taxon>
        <taxon>Bacillati</taxon>
        <taxon>Actinomycetota</taxon>
        <taxon>Actinomycetes</taxon>
        <taxon>Micrococcales</taxon>
        <taxon>Dermacoccaceae</taxon>
        <taxon>Luteipulveratus</taxon>
    </lineage>
</organism>
<dbReference type="Proteomes" id="UP000066480">
    <property type="component" value="Chromosome"/>
</dbReference>